<evidence type="ECO:0000313" key="1">
    <source>
        <dbReference type="EMBL" id="QOZ68861.1"/>
    </source>
</evidence>
<dbReference type="AlphaFoldDB" id="A0AAE7TIG0"/>
<sequence>MPEFDLEKSQMLRDAGMALVMDHNQTFKTQFERFIDYLPRGWTGTCEDIRRDWIGIVPHRNAWGACWNAAKKRGQLVELPIRVAMTASRSHGRRTNLHRKV</sequence>
<reference evidence="1 2" key="1">
    <citation type="submission" date="2018-06" db="EMBL/GenBank/DDBJ databases">
        <title>Comparative genomics of Bradyrhizobium nodulating Arachidis hypogaea.</title>
        <authorList>
            <person name="Li Y."/>
        </authorList>
    </citation>
    <scope>NUCLEOTIDE SEQUENCE [LARGE SCALE GENOMIC DNA]</scope>
    <source>
        <strain evidence="1 2">CCBAU 051107</strain>
    </source>
</reference>
<name>A0AAE7TIG0_9BRAD</name>
<dbReference type="EMBL" id="CP030050">
    <property type="protein sequence ID" value="QOZ68861.1"/>
    <property type="molecule type" value="Genomic_DNA"/>
</dbReference>
<proteinExistence type="predicted"/>
<dbReference type="RefSeq" id="WP_092220027.1">
    <property type="nucleotide sequence ID" value="NZ_CP030050.1"/>
</dbReference>
<gene>
    <name evidence="1" type="ORF">WN72_22940</name>
</gene>
<accession>A0AAE7TIG0</accession>
<organism evidence="1 2">
    <name type="scientific">Bradyrhizobium arachidis</name>
    <dbReference type="NCBI Taxonomy" id="858423"/>
    <lineage>
        <taxon>Bacteria</taxon>
        <taxon>Pseudomonadati</taxon>
        <taxon>Pseudomonadota</taxon>
        <taxon>Alphaproteobacteria</taxon>
        <taxon>Hyphomicrobiales</taxon>
        <taxon>Nitrobacteraceae</taxon>
        <taxon>Bradyrhizobium</taxon>
    </lineage>
</organism>
<evidence type="ECO:0000313" key="2">
    <source>
        <dbReference type="Proteomes" id="UP000594015"/>
    </source>
</evidence>
<dbReference type="Proteomes" id="UP000594015">
    <property type="component" value="Chromosome"/>
</dbReference>
<protein>
    <submittedName>
        <fullName evidence="1">Uncharacterized protein</fullName>
    </submittedName>
</protein>
<dbReference type="KEGG" id="barh:WN72_22940"/>